<name>A0A5J4KN27_9CHLR</name>
<sequence>MIPGFIDAHIHLLATGYRGQRVDASACISEDEVADLVRARAAMTPAGQWIEGSHWDHNLWPNSSFPTRASLDAAAPEHPVALASKDFHMLWVNSRALELAHITAETPDPAGGSILRAGNGEPTGVLQEADATKLIFDVVTPPDPVVSRRLMEQELAHLQSRGITTIHDIEGDLSLDIFRQLRDEQKLGVRVQMIMPRQMLSQLPGLGINNAENDLLRVGGIKIFADGTLGSQTAAMLDSFEGSPGNRGILALPEQEMMDTVQAAAELDLMIAIHAIGDRAARVALNSIEHAQRTLVRQGNKAMPLKNVRYRLEHVQLIAPEDLTRMRRLGVIASIQPFHAVADRDIAERYWGRRSRRAYAYRTMHDMGIPIAMGSDAPIETYDPLSIIYAATIRRDPATKRPPWMPDQALSIVSALGGYTLGAAYAGAEEQRKGSLTVGKLGDAVILRDDILRVDQQHLSENGVQATILGGNIVYGSV</sequence>
<comment type="caution">
    <text evidence="2">The sequence shown here is derived from an EMBL/GenBank/DDBJ whole genome shotgun (WGS) entry which is preliminary data.</text>
</comment>
<dbReference type="GO" id="GO:0016810">
    <property type="term" value="F:hydrolase activity, acting on carbon-nitrogen (but not peptide) bonds"/>
    <property type="evidence" value="ECO:0007669"/>
    <property type="project" value="InterPro"/>
</dbReference>
<keyword evidence="3" id="KW-1185">Reference proteome</keyword>
<proteinExistence type="predicted"/>
<evidence type="ECO:0000259" key="1">
    <source>
        <dbReference type="Pfam" id="PF07969"/>
    </source>
</evidence>
<accession>A0A5J4KN27</accession>
<dbReference type="InterPro" id="IPR032466">
    <property type="entry name" value="Metal_Hydrolase"/>
</dbReference>
<evidence type="ECO:0000313" key="3">
    <source>
        <dbReference type="Proteomes" id="UP000326912"/>
    </source>
</evidence>
<dbReference type="CDD" id="cd01300">
    <property type="entry name" value="YtcJ_like"/>
    <property type="match status" value="1"/>
</dbReference>
<dbReference type="SUPFAM" id="SSF51556">
    <property type="entry name" value="Metallo-dependent hydrolases"/>
    <property type="match status" value="1"/>
</dbReference>
<dbReference type="PANTHER" id="PTHR22642">
    <property type="entry name" value="IMIDAZOLONEPROPIONASE"/>
    <property type="match status" value="1"/>
</dbReference>
<evidence type="ECO:0000313" key="2">
    <source>
        <dbReference type="EMBL" id="GER87721.1"/>
    </source>
</evidence>
<dbReference type="InterPro" id="IPR011059">
    <property type="entry name" value="Metal-dep_hydrolase_composite"/>
</dbReference>
<dbReference type="Gene3D" id="2.30.40.10">
    <property type="entry name" value="Urease, subunit C, domain 1"/>
    <property type="match status" value="1"/>
</dbReference>
<dbReference type="Pfam" id="PF07969">
    <property type="entry name" value="Amidohydro_3"/>
    <property type="match status" value="1"/>
</dbReference>
<dbReference type="Proteomes" id="UP000326912">
    <property type="component" value="Unassembled WGS sequence"/>
</dbReference>
<dbReference type="InterPro" id="IPR033932">
    <property type="entry name" value="YtcJ-like"/>
</dbReference>
<dbReference type="Gene3D" id="3.10.310.70">
    <property type="match status" value="1"/>
</dbReference>
<keyword evidence="2" id="KW-0378">Hydrolase</keyword>
<reference evidence="2 3" key="1">
    <citation type="submission" date="2019-10" db="EMBL/GenBank/DDBJ databases">
        <title>Dictyobacter vulcani sp. nov., within the class Ktedonobacteria, isolated from soil of volcanic Mt. Zao.</title>
        <authorList>
            <person name="Zheng Y."/>
            <person name="Wang C.M."/>
            <person name="Sakai Y."/>
            <person name="Abe K."/>
            <person name="Yokota A."/>
            <person name="Yabe S."/>
        </authorList>
    </citation>
    <scope>NUCLEOTIDE SEQUENCE [LARGE SCALE GENOMIC DNA]</scope>
    <source>
        <strain evidence="2 3">W12</strain>
    </source>
</reference>
<dbReference type="InterPro" id="IPR013108">
    <property type="entry name" value="Amidohydro_3"/>
</dbReference>
<dbReference type="AlphaFoldDB" id="A0A5J4KN27"/>
<dbReference type="Gene3D" id="3.20.20.140">
    <property type="entry name" value="Metal-dependent hydrolases"/>
    <property type="match status" value="1"/>
</dbReference>
<protein>
    <submittedName>
        <fullName evidence="2">Amidohydrolase</fullName>
    </submittedName>
</protein>
<dbReference type="SUPFAM" id="SSF51338">
    <property type="entry name" value="Composite domain of metallo-dependent hydrolases"/>
    <property type="match status" value="1"/>
</dbReference>
<dbReference type="EMBL" id="BKZW01000001">
    <property type="protein sequence ID" value="GER87721.1"/>
    <property type="molecule type" value="Genomic_DNA"/>
</dbReference>
<dbReference type="PANTHER" id="PTHR22642:SF2">
    <property type="entry name" value="PROTEIN LONG AFTER FAR-RED 3"/>
    <property type="match status" value="1"/>
</dbReference>
<gene>
    <name evidence="2" type="ORF">KDW_18830</name>
</gene>
<organism evidence="2 3">
    <name type="scientific">Dictyobacter vulcani</name>
    <dbReference type="NCBI Taxonomy" id="2607529"/>
    <lineage>
        <taxon>Bacteria</taxon>
        <taxon>Bacillati</taxon>
        <taxon>Chloroflexota</taxon>
        <taxon>Ktedonobacteria</taxon>
        <taxon>Ktedonobacterales</taxon>
        <taxon>Dictyobacteraceae</taxon>
        <taxon>Dictyobacter</taxon>
    </lineage>
</organism>
<feature type="domain" description="Amidohydrolase 3" evidence="1">
    <location>
        <begin position="1"/>
        <end position="475"/>
    </location>
</feature>